<dbReference type="Pfam" id="PF08546">
    <property type="entry name" value="ApbA_C"/>
    <property type="match status" value="1"/>
</dbReference>
<keyword evidence="8" id="KW-1185">Reference proteome</keyword>
<evidence type="ECO:0000259" key="6">
    <source>
        <dbReference type="Pfam" id="PF08546"/>
    </source>
</evidence>
<evidence type="ECO:0000313" key="7">
    <source>
        <dbReference type="EMBL" id="MSS20354.1"/>
    </source>
</evidence>
<evidence type="ECO:0000256" key="3">
    <source>
        <dbReference type="ARBA" id="ARBA00023002"/>
    </source>
</evidence>
<dbReference type="RefSeq" id="WP_154576728.1">
    <property type="nucleotide sequence ID" value="NZ_VUMO01000011.1"/>
</dbReference>
<evidence type="ECO:0000256" key="1">
    <source>
        <dbReference type="ARBA" id="ARBA00007870"/>
    </source>
</evidence>
<dbReference type="AlphaFoldDB" id="A0A7X2NH25"/>
<dbReference type="Gene3D" id="1.10.1040.10">
    <property type="entry name" value="N-(1-d-carboxylethyl)-l-norvaline Dehydrogenase, domain 2"/>
    <property type="match status" value="1"/>
</dbReference>
<dbReference type="EC" id="1.1.1.169" evidence="4"/>
<evidence type="ECO:0000259" key="5">
    <source>
        <dbReference type="Pfam" id="PF02558"/>
    </source>
</evidence>
<evidence type="ECO:0000313" key="8">
    <source>
        <dbReference type="Proteomes" id="UP000461754"/>
    </source>
</evidence>
<dbReference type="InterPro" id="IPR013328">
    <property type="entry name" value="6PGD_dom2"/>
</dbReference>
<protein>
    <recommendedName>
        <fullName evidence="4">2-dehydropantoate 2-reductase</fullName>
        <ecNumber evidence="4">1.1.1.169</ecNumber>
    </recommendedName>
    <alternativeName>
        <fullName evidence="4">Ketopantoate reductase</fullName>
    </alternativeName>
</protein>
<dbReference type="UniPathway" id="UPA00028">
    <property type="reaction ID" value="UER00004"/>
</dbReference>
<dbReference type="Pfam" id="PF02558">
    <property type="entry name" value="ApbA"/>
    <property type="match status" value="1"/>
</dbReference>
<dbReference type="InterPro" id="IPR051402">
    <property type="entry name" value="KPR-Related"/>
</dbReference>
<comment type="function">
    <text evidence="4">Catalyzes the NADPH-dependent reduction of ketopantoate into pantoic acid.</text>
</comment>
<keyword evidence="4" id="KW-0566">Pantothenate biosynthesis</keyword>
<dbReference type="GO" id="GO:0015940">
    <property type="term" value="P:pantothenate biosynthetic process"/>
    <property type="evidence" value="ECO:0007669"/>
    <property type="project" value="UniProtKB-UniPathway"/>
</dbReference>
<dbReference type="InterPro" id="IPR036291">
    <property type="entry name" value="NAD(P)-bd_dom_sf"/>
</dbReference>
<name>A0A7X2NH25_9FIRM</name>
<organism evidence="7 8">
    <name type="scientific">Pseudoramibacter porci</name>
    <dbReference type="NCBI Taxonomy" id="2606631"/>
    <lineage>
        <taxon>Bacteria</taxon>
        <taxon>Bacillati</taxon>
        <taxon>Bacillota</taxon>
        <taxon>Clostridia</taxon>
        <taxon>Eubacteriales</taxon>
        <taxon>Eubacteriaceae</taxon>
        <taxon>Pseudoramibacter</taxon>
    </lineage>
</organism>
<comment type="caution">
    <text evidence="7">The sequence shown here is derived from an EMBL/GenBank/DDBJ whole genome shotgun (WGS) entry which is preliminary data.</text>
</comment>
<dbReference type="GO" id="GO:0008677">
    <property type="term" value="F:2-dehydropantoate 2-reductase activity"/>
    <property type="evidence" value="ECO:0007669"/>
    <property type="project" value="UniProtKB-EC"/>
</dbReference>
<dbReference type="InterPro" id="IPR008927">
    <property type="entry name" value="6-PGluconate_DH-like_C_sf"/>
</dbReference>
<gene>
    <name evidence="7" type="ORF">FYJ52_08090</name>
</gene>
<dbReference type="InterPro" id="IPR013752">
    <property type="entry name" value="KPA_reductase"/>
</dbReference>
<dbReference type="SUPFAM" id="SSF51735">
    <property type="entry name" value="NAD(P)-binding Rossmann-fold domains"/>
    <property type="match status" value="1"/>
</dbReference>
<evidence type="ECO:0000256" key="2">
    <source>
        <dbReference type="ARBA" id="ARBA00022857"/>
    </source>
</evidence>
<dbReference type="EMBL" id="VUMO01000011">
    <property type="protein sequence ID" value="MSS20354.1"/>
    <property type="molecule type" value="Genomic_DNA"/>
</dbReference>
<evidence type="ECO:0000256" key="4">
    <source>
        <dbReference type="RuleBase" id="RU362068"/>
    </source>
</evidence>
<dbReference type="SUPFAM" id="SSF48179">
    <property type="entry name" value="6-phosphogluconate dehydrogenase C-terminal domain-like"/>
    <property type="match status" value="1"/>
</dbReference>
<proteinExistence type="inferred from homology"/>
<dbReference type="NCBIfam" id="TIGR00745">
    <property type="entry name" value="apbA_panE"/>
    <property type="match status" value="1"/>
</dbReference>
<keyword evidence="3 4" id="KW-0560">Oxidoreductase</keyword>
<comment type="catalytic activity">
    <reaction evidence="4">
        <text>(R)-pantoate + NADP(+) = 2-dehydropantoate + NADPH + H(+)</text>
        <dbReference type="Rhea" id="RHEA:16233"/>
        <dbReference type="ChEBI" id="CHEBI:11561"/>
        <dbReference type="ChEBI" id="CHEBI:15378"/>
        <dbReference type="ChEBI" id="CHEBI:15980"/>
        <dbReference type="ChEBI" id="CHEBI:57783"/>
        <dbReference type="ChEBI" id="CHEBI:58349"/>
        <dbReference type="EC" id="1.1.1.169"/>
    </reaction>
</comment>
<feature type="domain" description="Ketopantoate reductase N-terminal" evidence="5">
    <location>
        <begin position="4"/>
        <end position="152"/>
    </location>
</feature>
<dbReference type="Proteomes" id="UP000461754">
    <property type="component" value="Unassembled WGS sequence"/>
</dbReference>
<dbReference type="PANTHER" id="PTHR21708:SF26">
    <property type="entry name" value="2-DEHYDROPANTOATE 2-REDUCTASE"/>
    <property type="match status" value="1"/>
</dbReference>
<sequence length="308" mass="33027">MKFLIVGAGGTGGMIAYKLAKGGQDVALIARGEHLDEIKRTGLKVHTQWDDAVDAVPVKAVTAENCGGPYDVVFVCFKWYSVDSALPIIEAAADAHTVVIPILNIYGTGRMLQDQLPDKYILDGCIYVAASKEKPGQIFQFGKIMRIVFGPRKDQEKRPALAAIAAALDACGIEGKLSDHIEEEALEKFCYISPVGTASLYYGVTAGAFSAPGKARTMLVELMKEIGALGKAMGTPLPDDIVARNLKIAASLEPDSSTSMQRDVMAGRTSEMDGLVAEVLRMAERYGVPVPAYEKAAAAFRKRGWLPS</sequence>
<accession>A0A7X2NH25</accession>
<dbReference type="Gene3D" id="3.40.50.720">
    <property type="entry name" value="NAD(P)-binding Rossmann-like Domain"/>
    <property type="match status" value="1"/>
</dbReference>
<feature type="domain" description="Ketopantoate reductase C-terminal" evidence="6">
    <location>
        <begin position="181"/>
        <end position="301"/>
    </location>
</feature>
<comment type="pathway">
    <text evidence="4">Cofactor biosynthesis; (R)-pantothenate biosynthesis; (R)-pantoate from 3-methyl-2-oxobutanoate: step 2/2.</text>
</comment>
<reference evidence="7 8" key="1">
    <citation type="submission" date="2019-08" db="EMBL/GenBank/DDBJ databases">
        <title>In-depth cultivation of the pig gut microbiome towards novel bacterial diversity and tailored functional studies.</title>
        <authorList>
            <person name="Wylensek D."/>
            <person name="Hitch T.C.A."/>
            <person name="Clavel T."/>
        </authorList>
    </citation>
    <scope>NUCLEOTIDE SEQUENCE [LARGE SCALE GENOMIC DNA]</scope>
    <source>
        <strain evidence="7 8">RF-744-FAT-4</strain>
    </source>
</reference>
<dbReference type="GO" id="GO:0005737">
    <property type="term" value="C:cytoplasm"/>
    <property type="evidence" value="ECO:0007669"/>
    <property type="project" value="TreeGrafter"/>
</dbReference>
<dbReference type="InterPro" id="IPR013332">
    <property type="entry name" value="KPR_N"/>
</dbReference>
<dbReference type="InterPro" id="IPR003710">
    <property type="entry name" value="ApbA"/>
</dbReference>
<keyword evidence="2 4" id="KW-0521">NADP</keyword>
<comment type="similarity">
    <text evidence="1 4">Belongs to the ketopantoate reductase family.</text>
</comment>
<dbReference type="PANTHER" id="PTHR21708">
    <property type="entry name" value="PROBABLE 2-DEHYDROPANTOATE 2-REDUCTASE"/>
    <property type="match status" value="1"/>
</dbReference>